<evidence type="ECO:0000256" key="2">
    <source>
        <dbReference type="RuleBase" id="RU003476"/>
    </source>
</evidence>
<accession>A0A1T5F7C7</accession>
<dbReference type="PROSITE" id="PS00893">
    <property type="entry name" value="NUDIX_BOX"/>
    <property type="match status" value="1"/>
</dbReference>
<feature type="domain" description="Nudix hydrolase" evidence="3">
    <location>
        <begin position="6"/>
        <end position="140"/>
    </location>
</feature>
<protein>
    <submittedName>
        <fullName evidence="4">8-oxo-dGTP diphosphatase</fullName>
    </submittedName>
</protein>
<dbReference type="PRINTS" id="PR00502">
    <property type="entry name" value="NUDIXFAMILY"/>
</dbReference>
<keyword evidence="1 2" id="KW-0378">Hydrolase</keyword>
<evidence type="ECO:0000313" key="5">
    <source>
        <dbReference type="Proteomes" id="UP000191055"/>
    </source>
</evidence>
<keyword evidence="5" id="KW-1185">Reference proteome</keyword>
<dbReference type="Gene3D" id="3.90.79.10">
    <property type="entry name" value="Nucleoside Triphosphate Pyrophosphohydrolase"/>
    <property type="match status" value="1"/>
</dbReference>
<organism evidence="4 5">
    <name type="scientific">Alkalitalea saponilacus</name>
    <dbReference type="NCBI Taxonomy" id="889453"/>
    <lineage>
        <taxon>Bacteria</taxon>
        <taxon>Pseudomonadati</taxon>
        <taxon>Bacteroidota</taxon>
        <taxon>Bacteroidia</taxon>
        <taxon>Marinilabiliales</taxon>
        <taxon>Marinilabiliaceae</taxon>
        <taxon>Alkalitalea</taxon>
    </lineage>
</organism>
<name>A0A1T5F7C7_9BACT</name>
<reference evidence="4 5" key="1">
    <citation type="submission" date="2017-02" db="EMBL/GenBank/DDBJ databases">
        <authorList>
            <person name="Peterson S.W."/>
        </authorList>
    </citation>
    <scope>NUCLEOTIDE SEQUENCE [LARGE SCALE GENOMIC DNA]</scope>
    <source>
        <strain evidence="4 5">DSM 24412</strain>
    </source>
</reference>
<dbReference type="PROSITE" id="PS51462">
    <property type="entry name" value="NUDIX"/>
    <property type="match status" value="1"/>
</dbReference>
<dbReference type="Proteomes" id="UP000191055">
    <property type="component" value="Unassembled WGS sequence"/>
</dbReference>
<dbReference type="CDD" id="cd18873">
    <property type="entry name" value="NUDIX_NadM_like"/>
    <property type="match status" value="1"/>
</dbReference>
<dbReference type="RefSeq" id="WP_079557272.1">
    <property type="nucleotide sequence ID" value="NZ_CP021904.1"/>
</dbReference>
<dbReference type="InterPro" id="IPR015797">
    <property type="entry name" value="NUDIX_hydrolase-like_dom_sf"/>
</dbReference>
<evidence type="ECO:0000256" key="1">
    <source>
        <dbReference type="ARBA" id="ARBA00022801"/>
    </source>
</evidence>
<dbReference type="Pfam" id="PF00293">
    <property type="entry name" value="NUDIX"/>
    <property type="match status" value="1"/>
</dbReference>
<dbReference type="InterPro" id="IPR020084">
    <property type="entry name" value="NUDIX_hydrolase_CS"/>
</dbReference>
<dbReference type="InterPro" id="IPR000086">
    <property type="entry name" value="NUDIX_hydrolase_dom"/>
</dbReference>
<dbReference type="GO" id="GO:0016787">
    <property type="term" value="F:hydrolase activity"/>
    <property type="evidence" value="ECO:0007669"/>
    <property type="project" value="UniProtKB-KW"/>
</dbReference>
<dbReference type="STRING" id="889453.SAMN03080601_01503"/>
<dbReference type="SUPFAM" id="SSF55811">
    <property type="entry name" value="Nudix"/>
    <property type="match status" value="1"/>
</dbReference>
<dbReference type="InterPro" id="IPR020476">
    <property type="entry name" value="Nudix_hydrolase"/>
</dbReference>
<dbReference type="AlphaFoldDB" id="A0A1T5F7C7"/>
<evidence type="ECO:0000313" key="4">
    <source>
        <dbReference type="EMBL" id="SKB92021.1"/>
    </source>
</evidence>
<comment type="similarity">
    <text evidence="2">Belongs to the Nudix hydrolase family.</text>
</comment>
<dbReference type="EMBL" id="FUYV01000007">
    <property type="protein sequence ID" value="SKB92021.1"/>
    <property type="molecule type" value="Genomic_DNA"/>
</dbReference>
<dbReference type="PANTHER" id="PTHR43736">
    <property type="entry name" value="ADP-RIBOSE PYROPHOSPHATASE"/>
    <property type="match status" value="1"/>
</dbReference>
<sequence>MHTYNYPRPSVTCDIVVFSVGIDQSKLLLIKRKFEPFKGLWALPGGFVDENEDLTDTALRELEEETGLSGVKVKQIGAYGKPNRDPRGHTITVAYLALTDVELELNAGDDAHDAAWFKIDELPELAFDHADIIQDAINLL</sequence>
<dbReference type="PANTHER" id="PTHR43736:SF1">
    <property type="entry name" value="DIHYDRONEOPTERIN TRIPHOSPHATE DIPHOSPHATASE"/>
    <property type="match status" value="1"/>
</dbReference>
<dbReference type="KEGG" id="asx:CDL62_13890"/>
<evidence type="ECO:0000259" key="3">
    <source>
        <dbReference type="PROSITE" id="PS51462"/>
    </source>
</evidence>
<gene>
    <name evidence="4" type="ORF">SAMN03080601_01503</name>
</gene>
<dbReference type="OrthoDB" id="9786141at2"/>
<proteinExistence type="inferred from homology"/>